<dbReference type="PANTHER" id="PTHR33453:SF41">
    <property type="entry name" value="RRNA N-GLYCOSYLASE"/>
    <property type="match status" value="1"/>
</dbReference>
<evidence type="ECO:0000313" key="3">
    <source>
        <dbReference type="EMBL" id="OAY51447.1"/>
    </source>
</evidence>
<organism evidence="3 4">
    <name type="scientific">Manihot esculenta</name>
    <name type="common">Cassava</name>
    <name type="synonym">Jatropha manihot</name>
    <dbReference type="NCBI Taxonomy" id="3983"/>
    <lineage>
        <taxon>Eukaryota</taxon>
        <taxon>Viridiplantae</taxon>
        <taxon>Streptophyta</taxon>
        <taxon>Embryophyta</taxon>
        <taxon>Tracheophyta</taxon>
        <taxon>Spermatophyta</taxon>
        <taxon>Magnoliopsida</taxon>
        <taxon>eudicotyledons</taxon>
        <taxon>Gunneridae</taxon>
        <taxon>Pentapetalae</taxon>
        <taxon>rosids</taxon>
        <taxon>fabids</taxon>
        <taxon>Malpighiales</taxon>
        <taxon>Euphorbiaceae</taxon>
        <taxon>Crotonoideae</taxon>
        <taxon>Manihoteae</taxon>
        <taxon>Manihot</taxon>
    </lineage>
</organism>
<feature type="chain" id="PRO_5012609730" description="rRNA N-glycosylase" evidence="2">
    <location>
        <begin position="25"/>
        <end position="294"/>
    </location>
</feature>
<dbReference type="Pfam" id="PF00161">
    <property type="entry name" value="RIP"/>
    <property type="match status" value="1"/>
</dbReference>
<proteinExistence type="inferred from homology"/>
<keyword evidence="1" id="KW-0611">Plant defense</keyword>
<dbReference type="PRINTS" id="PR00396">
    <property type="entry name" value="SHIGARICIN"/>
</dbReference>
<feature type="signal peptide" evidence="2">
    <location>
        <begin position="1"/>
        <end position="24"/>
    </location>
</feature>
<dbReference type="EC" id="3.2.2.22" evidence="1"/>
<dbReference type="SUPFAM" id="SSF56371">
    <property type="entry name" value="Ribosome inactivating proteins (RIP)"/>
    <property type="match status" value="1"/>
</dbReference>
<dbReference type="GO" id="GO:0090729">
    <property type="term" value="F:toxin activity"/>
    <property type="evidence" value="ECO:0007669"/>
    <property type="project" value="UniProtKB-KW"/>
</dbReference>
<gene>
    <name evidence="3" type="ORF">MANES_04G007500v8</name>
</gene>
<dbReference type="OMA" id="ESLETHW"/>
<dbReference type="InterPro" id="IPR036041">
    <property type="entry name" value="Ribosome-inact_prot_sf"/>
</dbReference>
<keyword evidence="1" id="KW-0652">Protein synthesis inhibitor</keyword>
<protein>
    <recommendedName>
        <fullName evidence="1">rRNA N-glycosylase</fullName>
        <ecNumber evidence="1">3.2.2.22</ecNumber>
    </recommendedName>
</protein>
<dbReference type="GO" id="GO:0030598">
    <property type="term" value="F:rRNA N-glycosylase activity"/>
    <property type="evidence" value="ECO:0007669"/>
    <property type="project" value="UniProtKB-EC"/>
</dbReference>
<keyword evidence="1" id="KW-0378">Hydrolase</keyword>
<dbReference type="Gene3D" id="4.10.470.10">
    <property type="entry name" value="Ricin (A Subunit), domain 2"/>
    <property type="match status" value="1"/>
</dbReference>
<keyword evidence="1" id="KW-0800">Toxin</keyword>
<comment type="caution">
    <text evidence="3">The sequence shown here is derived from an EMBL/GenBank/DDBJ whole genome shotgun (WGS) entry which is preliminary data.</text>
</comment>
<dbReference type="InterPro" id="IPR016138">
    <property type="entry name" value="Ribosome_inactivat_prot_sub1"/>
</dbReference>
<dbReference type="Gramene" id="Manes.04G007500.1.v8.1">
    <property type="protein sequence ID" value="Manes.04G007500.1.v8.1.CDS.1"/>
    <property type="gene ID" value="Manes.04G007500.v8.1"/>
</dbReference>
<keyword evidence="4" id="KW-1185">Reference proteome</keyword>
<reference evidence="4" key="1">
    <citation type="journal article" date="2016" name="Nat. Biotechnol.">
        <title>Sequencing wild and cultivated cassava and related species reveals extensive interspecific hybridization and genetic diversity.</title>
        <authorList>
            <person name="Bredeson J.V."/>
            <person name="Lyons J.B."/>
            <person name="Prochnik S.E."/>
            <person name="Wu G.A."/>
            <person name="Ha C.M."/>
            <person name="Edsinger-Gonzales E."/>
            <person name="Grimwood J."/>
            <person name="Schmutz J."/>
            <person name="Rabbi I.Y."/>
            <person name="Egesi C."/>
            <person name="Nauluvula P."/>
            <person name="Lebot V."/>
            <person name="Ndunguru J."/>
            <person name="Mkamilo G."/>
            <person name="Bart R.S."/>
            <person name="Setter T.L."/>
            <person name="Gleadow R.M."/>
            <person name="Kulakow P."/>
            <person name="Ferguson M.E."/>
            <person name="Rounsley S."/>
            <person name="Rokhsar D.S."/>
        </authorList>
    </citation>
    <scope>NUCLEOTIDE SEQUENCE [LARGE SCALE GENOMIC DNA]</scope>
    <source>
        <strain evidence="4">cv. AM560-2</strain>
    </source>
</reference>
<dbReference type="PANTHER" id="PTHR33453">
    <property type="match status" value="1"/>
</dbReference>
<dbReference type="GO" id="GO:0017148">
    <property type="term" value="P:negative regulation of translation"/>
    <property type="evidence" value="ECO:0007669"/>
    <property type="project" value="UniProtKB-KW"/>
</dbReference>
<comment type="similarity">
    <text evidence="1">Belongs to the ribosome-inactivating protein family.</text>
</comment>
<evidence type="ECO:0000313" key="4">
    <source>
        <dbReference type="Proteomes" id="UP000091857"/>
    </source>
</evidence>
<evidence type="ECO:0000256" key="2">
    <source>
        <dbReference type="SAM" id="SignalP"/>
    </source>
</evidence>
<accession>A0A2C9VZU6</accession>
<dbReference type="Gene3D" id="3.40.420.10">
    <property type="entry name" value="Ricin (A subunit), domain 1"/>
    <property type="match status" value="1"/>
</dbReference>
<dbReference type="InterPro" id="IPR017989">
    <property type="entry name" value="Ribosome_inactivat_1/2"/>
</dbReference>
<keyword evidence="2" id="KW-0732">Signal</keyword>
<dbReference type="InterPro" id="IPR016139">
    <property type="entry name" value="Ribosome_inactivat_prot_sub2"/>
</dbReference>
<evidence type="ECO:0000256" key="1">
    <source>
        <dbReference type="RuleBase" id="RU004915"/>
    </source>
</evidence>
<comment type="catalytic activity">
    <reaction evidence="1">
        <text>Endohydrolysis of the N-glycosidic bond at one specific adenosine on the 28S rRNA.</text>
        <dbReference type="EC" id="3.2.2.22"/>
    </reaction>
</comment>
<dbReference type="OrthoDB" id="1704365at2759"/>
<dbReference type="InterPro" id="IPR001574">
    <property type="entry name" value="Ribosome_inactivat_prot"/>
</dbReference>
<dbReference type="Proteomes" id="UP000091857">
    <property type="component" value="Chromosome 4"/>
</dbReference>
<name>A0A2C9VZU6_MANES</name>
<dbReference type="EMBL" id="CM004390">
    <property type="protein sequence ID" value="OAY51447.1"/>
    <property type="molecule type" value="Genomic_DNA"/>
</dbReference>
<sequence>MKANKNLWVVAATWFCWTVAFGLARVCPITSDDKHTLGFPTVSFTTAGATPDTYSQFVQALRKELISGAESYSIPLLRQESKVSNAQRFVLVKLSNAKASTTLAIDVVNVYLVAYQVEASSYFFNDTSAAAFSDLFKGTTKTRFKFSGGYPDLKNLGADRENVDLGAISLDNAIFSLNKYSSDPNKIAAPLLVVIQMVSEASRISHIERKIMTNFYQRFRPLGDVISLENKWSALSSAIQKSNGGVFQEPVQLQKSDYTFFDVTNVKQIRPYLALLLFDSKNSVSSLGQDIDVA</sequence>
<dbReference type="AlphaFoldDB" id="A0A2C9VZU6"/>
<dbReference type="GO" id="GO:0006952">
    <property type="term" value="P:defense response"/>
    <property type="evidence" value="ECO:0007669"/>
    <property type="project" value="UniProtKB-KW"/>
</dbReference>